<dbReference type="EMBL" id="ABJB010384820">
    <property type="status" value="NOT_ANNOTATED_CDS"/>
    <property type="molecule type" value="Genomic_DNA"/>
</dbReference>
<dbReference type="OrthoDB" id="4794873at2759"/>
<dbReference type="VEuPathDB" id="VectorBase:ISCP_012616"/>
<feature type="transmembrane region" description="Helical" evidence="1">
    <location>
        <begin position="270"/>
        <end position="289"/>
    </location>
</feature>
<dbReference type="EnsemblMetazoa" id="ISCW008089-RA">
    <property type="protein sequence ID" value="ISCW008089-PA"/>
    <property type="gene ID" value="ISCW008089"/>
</dbReference>
<dbReference type="Pfam" id="PF01757">
    <property type="entry name" value="Acyl_transf_3"/>
    <property type="match status" value="1"/>
</dbReference>
<dbReference type="Proteomes" id="UP000001555">
    <property type="component" value="Unassembled WGS sequence"/>
</dbReference>
<dbReference type="VEuPathDB" id="VectorBase:ISCW008089"/>
<feature type="domain" description="Acyltransferase 3" evidence="2">
    <location>
        <begin position="43"/>
        <end position="394"/>
    </location>
</feature>
<keyword evidence="1" id="KW-0472">Membrane</keyword>
<feature type="transmembrane region" description="Helical" evidence="1">
    <location>
        <begin position="336"/>
        <end position="358"/>
    </location>
</feature>
<dbReference type="EMBL" id="DS808485">
    <property type="protein sequence ID" value="EEC10973.1"/>
    <property type="molecule type" value="Genomic_DNA"/>
</dbReference>
<reference evidence="4" key="2">
    <citation type="submission" date="2020-05" db="UniProtKB">
        <authorList>
            <consortium name="EnsemblMetazoa"/>
        </authorList>
    </citation>
    <scope>IDENTIFICATION</scope>
    <source>
        <strain evidence="4">wikel</strain>
    </source>
</reference>
<dbReference type="VEuPathDB" id="VectorBase:ISCI008089"/>
<keyword evidence="5" id="KW-1185">Reference proteome</keyword>
<organism>
    <name type="scientific">Ixodes scapularis</name>
    <name type="common">Black-legged tick</name>
    <name type="synonym">Deer tick</name>
    <dbReference type="NCBI Taxonomy" id="6945"/>
    <lineage>
        <taxon>Eukaryota</taxon>
        <taxon>Metazoa</taxon>
        <taxon>Ecdysozoa</taxon>
        <taxon>Arthropoda</taxon>
        <taxon>Chelicerata</taxon>
        <taxon>Arachnida</taxon>
        <taxon>Acari</taxon>
        <taxon>Parasitiformes</taxon>
        <taxon>Ixodida</taxon>
        <taxon>Ixodoidea</taxon>
        <taxon>Ixodidae</taxon>
        <taxon>Ixodinae</taxon>
        <taxon>Ixodes</taxon>
    </lineage>
</organism>
<dbReference type="InterPro" id="IPR002656">
    <property type="entry name" value="Acyl_transf_3_dom"/>
</dbReference>
<dbReference type="PaxDb" id="6945-B7PWK1"/>
<accession>B7PWK1</accession>
<proteinExistence type="predicted"/>
<dbReference type="PANTHER" id="PTHR11161">
    <property type="entry name" value="O-ACYLTRANSFERASE"/>
    <property type="match status" value="1"/>
</dbReference>
<sequence length="464" mass="53093">MEKMGLEVRKLVQYLTAFSLPASTRTLLSVNRDKQSDAYKLRFLHGIRFFSIVWVVLGHSYSTFNFTNVSRLVNALHYGDNITFCFVMGGYLSVDTFLFLAGTVPLFFAIMCTFLLPLFVNGPNAKEIFNNFYMEFRNQYWALLLQIRNFTKELHIGMYGHLWYMSTDFQLFVITVFILLLFKKRLWTAVTVLSVLSLIACSISMWEVHNTVYTPFVLPMADNFTVSVGTLNEVYTHPSYHGAAFFLGAITQLLLIKYSSVKISKLFQAGMWLITATCALTAILSMYEWNRGAHPPEWAKLSFAFSERLLWAIWLSWLTFACATGRGSFISHFLSWGAFVPLSRLSFGVYLLHVPYYFVRLYTTRERLFFSHFTMVTQCFGALVTSYLLSLVLFVACEAPTGRLEKLIMMPSRRPEKPSGTNEDKLCVDDAFKNFSAPDQLVKEKEMQNGNRNGAITAGQSSYL</sequence>
<dbReference type="InParanoid" id="B7PWK1"/>
<dbReference type="InterPro" id="IPR052728">
    <property type="entry name" value="O2_lipid_transport_reg"/>
</dbReference>
<dbReference type="HOGENOM" id="CLU_007874_0_3_1"/>
<gene>
    <name evidence="3" type="ORF">IscW_ISCW008089</name>
</gene>
<evidence type="ECO:0000313" key="4">
    <source>
        <dbReference type="EnsemblMetazoa" id="ISCW008089-PA"/>
    </source>
</evidence>
<name>B7PWK1_IXOSC</name>
<keyword evidence="1" id="KW-1133">Transmembrane helix</keyword>
<dbReference type="EMBL" id="ABJB010169969">
    <property type="status" value="NOT_ANNOTATED_CDS"/>
    <property type="molecule type" value="Genomic_DNA"/>
</dbReference>
<feature type="transmembrane region" description="Helical" evidence="1">
    <location>
        <begin position="309"/>
        <end position="329"/>
    </location>
</feature>
<evidence type="ECO:0000313" key="3">
    <source>
        <dbReference type="EMBL" id="EEC10973.1"/>
    </source>
</evidence>
<dbReference type="PANTHER" id="PTHR11161:SF0">
    <property type="entry name" value="O-ACYLTRANSFERASE LIKE PROTEIN"/>
    <property type="match status" value="1"/>
</dbReference>
<protein>
    <recommendedName>
        <fullName evidence="2">Acyltransferase 3 domain-containing protein</fullName>
    </recommendedName>
</protein>
<dbReference type="GO" id="GO:0016747">
    <property type="term" value="F:acyltransferase activity, transferring groups other than amino-acyl groups"/>
    <property type="evidence" value="ECO:0007669"/>
    <property type="project" value="InterPro"/>
</dbReference>
<evidence type="ECO:0000259" key="2">
    <source>
        <dbReference type="Pfam" id="PF01757"/>
    </source>
</evidence>
<feature type="transmembrane region" description="Helical" evidence="1">
    <location>
        <begin position="97"/>
        <end position="120"/>
    </location>
</feature>
<dbReference type="STRING" id="6945.B7PWK1"/>
<reference evidence="3 5" key="1">
    <citation type="submission" date="2008-03" db="EMBL/GenBank/DDBJ databases">
        <title>Annotation of Ixodes scapularis.</title>
        <authorList>
            <consortium name="Ixodes scapularis Genome Project Consortium"/>
            <person name="Caler E."/>
            <person name="Hannick L.I."/>
            <person name="Bidwell S."/>
            <person name="Joardar V."/>
            <person name="Thiagarajan M."/>
            <person name="Amedeo P."/>
            <person name="Galinsky K.J."/>
            <person name="Schobel S."/>
            <person name="Inman J."/>
            <person name="Hostetler J."/>
            <person name="Miller J."/>
            <person name="Hammond M."/>
            <person name="Megy K."/>
            <person name="Lawson D."/>
            <person name="Kodira C."/>
            <person name="Sutton G."/>
            <person name="Meyer J."/>
            <person name="Hill C.A."/>
            <person name="Birren B."/>
            <person name="Nene V."/>
            <person name="Collins F."/>
            <person name="Alarcon-Chaidez F."/>
            <person name="Wikel S."/>
            <person name="Strausberg R."/>
        </authorList>
    </citation>
    <scope>NUCLEOTIDE SEQUENCE [LARGE SCALE GENOMIC DNA]</scope>
    <source>
        <strain evidence="5">Wikel</strain>
        <strain evidence="3">Wikel colony</strain>
    </source>
</reference>
<keyword evidence="1" id="KW-0812">Transmembrane</keyword>
<evidence type="ECO:0000313" key="5">
    <source>
        <dbReference type="Proteomes" id="UP000001555"/>
    </source>
</evidence>
<dbReference type="EMBL" id="ABJB010788636">
    <property type="status" value="NOT_ANNOTATED_CDS"/>
    <property type="molecule type" value="Genomic_DNA"/>
</dbReference>
<dbReference type="AlphaFoldDB" id="B7PWK1"/>
<dbReference type="EMBL" id="ABJB010911717">
    <property type="status" value="NOT_ANNOTATED_CDS"/>
    <property type="molecule type" value="Genomic_DNA"/>
</dbReference>
<evidence type="ECO:0000256" key="1">
    <source>
        <dbReference type="SAM" id="Phobius"/>
    </source>
</evidence>
<feature type="transmembrane region" description="Helical" evidence="1">
    <location>
        <begin position="370"/>
        <end position="396"/>
    </location>
</feature>
<feature type="transmembrane region" description="Helical" evidence="1">
    <location>
        <begin position="162"/>
        <end position="182"/>
    </location>
</feature>
<feature type="transmembrane region" description="Helical" evidence="1">
    <location>
        <begin position="189"/>
        <end position="206"/>
    </location>
</feature>
<feature type="transmembrane region" description="Helical" evidence="1">
    <location>
        <begin position="240"/>
        <end position="258"/>
    </location>
</feature>